<dbReference type="Gene3D" id="1.25.40.10">
    <property type="entry name" value="Tetratricopeptide repeat domain"/>
    <property type="match status" value="4"/>
</dbReference>
<feature type="repeat" description="PPR" evidence="2">
    <location>
        <begin position="109"/>
        <end position="139"/>
    </location>
</feature>
<comment type="caution">
    <text evidence="4">The sequence shown here is derived from an EMBL/GenBank/DDBJ whole genome shotgun (WGS) entry which is preliminary data.</text>
</comment>
<dbReference type="InterPro" id="IPR011990">
    <property type="entry name" value="TPR-like_helical_dom_sf"/>
</dbReference>
<feature type="repeat" description="PPR" evidence="2">
    <location>
        <begin position="143"/>
        <end position="177"/>
    </location>
</feature>
<keyword evidence="1" id="KW-0677">Repeat</keyword>
<dbReference type="Proteomes" id="UP001642484">
    <property type="component" value="Unassembled WGS sequence"/>
</dbReference>
<keyword evidence="3" id="KW-1133">Transmembrane helix</keyword>
<dbReference type="EMBL" id="CAXAMN010027905">
    <property type="protein sequence ID" value="CAK9113703.1"/>
    <property type="molecule type" value="Genomic_DNA"/>
</dbReference>
<keyword evidence="3" id="KW-0472">Membrane</keyword>
<name>A0ABP0SN48_9DINO</name>
<evidence type="ECO:0008006" key="6">
    <source>
        <dbReference type="Google" id="ProtNLM"/>
    </source>
</evidence>
<keyword evidence="5" id="KW-1185">Reference proteome</keyword>
<dbReference type="PROSITE" id="PS51375">
    <property type="entry name" value="PPR"/>
    <property type="match status" value="4"/>
</dbReference>
<dbReference type="InterPro" id="IPR002885">
    <property type="entry name" value="PPR_rpt"/>
</dbReference>
<feature type="transmembrane region" description="Helical" evidence="3">
    <location>
        <begin position="466"/>
        <end position="489"/>
    </location>
</feature>
<accession>A0ABP0SN48</accession>
<evidence type="ECO:0000313" key="5">
    <source>
        <dbReference type="Proteomes" id="UP001642484"/>
    </source>
</evidence>
<evidence type="ECO:0000256" key="1">
    <source>
        <dbReference type="ARBA" id="ARBA00022737"/>
    </source>
</evidence>
<dbReference type="Pfam" id="PF01535">
    <property type="entry name" value="PPR"/>
    <property type="match status" value="2"/>
</dbReference>
<protein>
    <recommendedName>
        <fullName evidence="6">Pentatricopeptide repeat-containing protein, chloroplastic</fullName>
    </recommendedName>
</protein>
<evidence type="ECO:0000256" key="2">
    <source>
        <dbReference type="PROSITE-ProRule" id="PRU00708"/>
    </source>
</evidence>
<proteinExistence type="predicted"/>
<dbReference type="NCBIfam" id="TIGR00756">
    <property type="entry name" value="PPR"/>
    <property type="match status" value="1"/>
</dbReference>
<reference evidence="4 5" key="1">
    <citation type="submission" date="2024-02" db="EMBL/GenBank/DDBJ databases">
        <authorList>
            <person name="Chen Y."/>
            <person name="Shah S."/>
            <person name="Dougan E. K."/>
            <person name="Thang M."/>
            <person name="Chan C."/>
        </authorList>
    </citation>
    <scope>NUCLEOTIDE SEQUENCE [LARGE SCALE GENOMIC DNA]</scope>
</reference>
<evidence type="ECO:0000256" key="3">
    <source>
        <dbReference type="SAM" id="Phobius"/>
    </source>
</evidence>
<feature type="repeat" description="PPR" evidence="2">
    <location>
        <begin position="178"/>
        <end position="208"/>
    </location>
</feature>
<organism evidence="4 5">
    <name type="scientific">Durusdinium trenchii</name>
    <dbReference type="NCBI Taxonomy" id="1381693"/>
    <lineage>
        <taxon>Eukaryota</taxon>
        <taxon>Sar</taxon>
        <taxon>Alveolata</taxon>
        <taxon>Dinophyceae</taxon>
        <taxon>Suessiales</taxon>
        <taxon>Symbiodiniaceae</taxon>
        <taxon>Durusdinium</taxon>
    </lineage>
</organism>
<dbReference type="PANTHER" id="PTHR47447">
    <property type="entry name" value="OS03G0856100 PROTEIN"/>
    <property type="match status" value="1"/>
</dbReference>
<sequence length="618" mass="68123">MTRASRPGPSGPELLALQHTATEEEVQQALLPFAAQWRTNPRHGTAVLSQLARQREAQRAWQVLKAMEQIHLELNVFHCSAVVSAFEKVSQWQAALGMLHSMAGRILPNSFTYNSAISACEKCAEWEHALSLLQLMVRQDLCDVISYNSSISACEKAARWVESLLLFQDMAKMALVPDVISFNAAMSSCEKGGRWQEALLLWSQMPSGMANVRTFNAAISACATSAQPDVSFLLLQQMSAMVLTPDVISYSAAVHACEKGWRWKDALHLLNIMVSRSTAPNLITLNSAIAACDKAGEWQQALRLLKDLPAWALQADLISFNSAISACSTGSAWSVALSLLEGCARCGKVHNAITFNSAMTACQRSAMTTVTLHLSKWMKKASIEPNRVTWAVLAEALASDGGWAEAYIYALDHWRVLRVVPASTFASMQIDWWCQVLLAPCCGLLAACLIFKGNCHLGFCLSHQHLLLACLAAWLLHIVLHLLLLIFVVPLGDSEAGHRIHVRIETEAKSLAPHLRQYQQVAAMEPCSWFSANPIHCLRSKHVHRHGVPCSFFTPGQESTMEVNESIGCYFSSKNIKVEDASDFEIRLPHVPGRWDFAFPSALTSLTFFQSVKADHGT</sequence>
<feature type="transmembrane region" description="Helical" evidence="3">
    <location>
        <begin position="432"/>
        <end position="454"/>
    </location>
</feature>
<gene>
    <name evidence="4" type="ORF">CCMP2556_LOCUS52611</name>
</gene>
<feature type="repeat" description="PPR" evidence="2">
    <location>
        <begin position="246"/>
        <end position="280"/>
    </location>
</feature>
<evidence type="ECO:0000313" key="4">
    <source>
        <dbReference type="EMBL" id="CAK9113703.1"/>
    </source>
</evidence>
<dbReference type="PANTHER" id="PTHR47447:SF17">
    <property type="entry name" value="OS12G0638900 PROTEIN"/>
    <property type="match status" value="1"/>
</dbReference>
<keyword evidence="3" id="KW-0812">Transmembrane</keyword>